<proteinExistence type="predicted"/>
<accession>A0A5J6FLW7</accession>
<evidence type="ECO:0000313" key="2">
    <source>
        <dbReference type="Proteomes" id="UP000326178"/>
    </source>
</evidence>
<protein>
    <submittedName>
        <fullName evidence="1">Uncharacterized protein</fullName>
    </submittedName>
</protein>
<evidence type="ECO:0000313" key="1">
    <source>
        <dbReference type="EMBL" id="QEU75860.1"/>
    </source>
</evidence>
<name>A0A5J6FLW7_9ACTN</name>
<dbReference type="Proteomes" id="UP000326178">
    <property type="component" value="Chromosome"/>
</dbReference>
<dbReference type="AlphaFoldDB" id="A0A5J6FLW7"/>
<dbReference type="EMBL" id="CP023702">
    <property type="protein sequence ID" value="QEU75860.1"/>
    <property type="molecule type" value="Genomic_DNA"/>
</dbReference>
<gene>
    <name evidence="1" type="ORF">CP967_31320</name>
</gene>
<sequence>MVEVGHFYRDKGGDIYQAVTPLIVQFVAFGHGDPDVEPFDVVPLDRASDAGDLVEVRPTGWEAV</sequence>
<dbReference type="KEGG" id="snk:CP967_31320"/>
<keyword evidence="2" id="KW-1185">Reference proteome</keyword>
<organism evidence="1 2">
    <name type="scientific">Streptomyces nitrosporeus</name>
    <dbReference type="NCBI Taxonomy" id="28894"/>
    <lineage>
        <taxon>Bacteria</taxon>
        <taxon>Bacillati</taxon>
        <taxon>Actinomycetota</taxon>
        <taxon>Actinomycetes</taxon>
        <taxon>Kitasatosporales</taxon>
        <taxon>Streptomycetaceae</taxon>
        <taxon>Streptomyces</taxon>
    </lineage>
</organism>
<reference evidence="1 2" key="1">
    <citation type="submission" date="2017-09" db="EMBL/GenBank/DDBJ databases">
        <authorList>
            <person name="Lee N."/>
            <person name="Cho B.-K."/>
        </authorList>
    </citation>
    <scope>NUCLEOTIDE SEQUENCE [LARGE SCALE GENOMIC DNA]</scope>
    <source>
        <strain evidence="1 2">ATCC 12769</strain>
    </source>
</reference>